<gene>
    <name evidence="8" type="ORF">OXX778_LOCUS14541</name>
</gene>
<dbReference type="PANTHER" id="PTHR10981:SF0">
    <property type="entry name" value="BATTENIN"/>
    <property type="match status" value="1"/>
</dbReference>
<dbReference type="OrthoDB" id="5965864at2759"/>
<feature type="transmembrane region" description="Helical" evidence="7">
    <location>
        <begin position="311"/>
        <end position="335"/>
    </location>
</feature>
<feature type="transmembrane region" description="Helical" evidence="7">
    <location>
        <begin position="347"/>
        <end position="370"/>
    </location>
</feature>
<dbReference type="PRINTS" id="PR01315">
    <property type="entry name" value="BATTENIN"/>
</dbReference>
<accession>A0A814DWT1</accession>
<evidence type="ECO:0000256" key="5">
    <source>
        <dbReference type="ARBA" id="ARBA00022989"/>
    </source>
</evidence>
<evidence type="ECO:0000256" key="7">
    <source>
        <dbReference type="RuleBase" id="RU361113"/>
    </source>
</evidence>
<evidence type="ECO:0000256" key="2">
    <source>
        <dbReference type="ARBA" id="ARBA00007467"/>
    </source>
</evidence>
<evidence type="ECO:0000256" key="4">
    <source>
        <dbReference type="ARBA" id="ARBA00022692"/>
    </source>
</evidence>
<evidence type="ECO:0000313" key="9">
    <source>
        <dbReference type="Proteomes" id="UP000663879"/>
    </source>
</evidence>
<feature type="transmembrane region" description="Helical" evidence="7">
    <location>
        <begin position="284"/>
        <end position="305"/>
    </location>
</feature>
<keyword evidence="4 7" id="KW-0812">Transmembrane</keyword>
<dbReference type="GO" id="GO:0012505">
    <property type="term" value="C:endomembrane system"/>
    <property type="evidence" value="ECO:0007669"/>
    <property type="project" value="UniProtKB-SubCell"/>
</dbReference>
<dbReference type="PANTHER" id="PTHR10981">
    <property type="entry name" value="BATTENIN"/>
    <property type="match status" value="1"/>
</dbReference>
<dbReference type="Proteomes" id="UP000663879">
    <property type="component" value="Unassembled WGS sequence"/>
</dbReference>
<dbReference type="Pfam" id="PF02487">
    <property type="entry name" value="CLN3"/>
    <property type="match status" value="1"/>
</dbReference>
<dbReference type="InterPro" id="IPR036259">
    <property type="entry name" value="MFS_trans_sf"/>
</dbReference>
<dbReference type="GO" id="GO:0005765">
    <property type="term" value="C:lysosomal membrane"/>
    <property type="evidence" value="ECO:0007669"/>
    <property type="project" value="UniProtKB-SubCell"/>
</dbReference>
<keyword evidence="5 7" id="KW-1133">Transmembrane helix</keyword>
<organism evidence="8 9">
    <name type="scientific">Brachionus calyciflorus</name>
    <dbReference type="NCBI Taxonomy" id="104777"/>
    <lineage>
        <taxon>Eukaryota</taxon>
        <taxon>Metazoa</taxon>
        <taxon>Spiralia</taxon>
        <taxon>Gnathifera</taxon>
        <taxon>Rotifera</taxon>
        <taxon>Eurotatoria</taxon>
        <taxon>Monogononta</taxon>
        <taxon>Pseudotrocha</taxon>
        <taxon>Ploima</taxon>
        <taxon>Brachionidae</taxon>
        <taxon>Brachionus</taxon>
    </lineage>
</organism>
<dbReference type="AlphaFoldDB" id="A0A814DWT1"/>
<dbReference type="GO" id="GO:0051453">
    <property type="term" value="P:regulation of intracellular pH"/>
    <property type="evidence" value="ECO:0007669"/>
    <property type="project" value="TreeGrafter"/>
</dbReference>
<keyword evidence="6 7" id="KW-0472">Membrane</keyword>
<evidence type="ECO:0000256" key="6">
    <source>
        <dbReference type="ARBA" id="ARBA00023136"/>
    </source>
</evidence>
<evidence type="ECO:0000313" key="8">
    <source>
        <dbReference type="EMBL" id="CAF0962848.1"/>
    </source>
</evidence>
<name>A0A814DWT1_9BILA</name>
<feature type="transmembrane region" description="Helical" evidence="7">
    <location>
        <begin position="121"/>
        <end position="145"/>
    </location>
</feature>
<comment type="subcellular location">
    <subcellularLocation>
        <location evidence="1">Endomembrane system</location>
        <topology evidence="1">Multi-pass membrane protein</topology>
    </subcellularLocation>
    <subcellularLocation>
        <location evidence="7">Lysosome membrane</location>
        <topology evidence="7">Multi-pass membrane protein</topology>
    </subcellularLocation>
</comment>
<protein>
    <recommendedName>
        <fullName evidence="7">Battenin</fullName>
    </recommendedName>
</protein>
<keyword evidence="3" id="KW-0813">Transport</keyword>
<proteinExistence type="inferred from homology"/>
<dbReference type="PIRSF" id="PIRSF015974">
    <property type="entry name" value="CLN3_BTN1"/>
    <property type="match status" value="1"/>
</dbReference>
<sequence length="379" mass="42759">MISAAHDLLKDDESYANNVTKKYTGKYDCNEISTGAVLLADVLPGLLMKIIFSAYSDKISYNKKFYLIIFTSSLSFLVVSQTPNDIKWLIFTGICSASISTSVGELTFLSLSTLYPTNMAFFPYVIGSGSSGLLSSFFYAGLASYLSPKRAILFMLFVPCIMSLAYFLMPESNSSYLKKSQYSALKLVTSKSEEDLAERNLVPFETMNLSDKFKLAKPLLKYMIPLFIIFYSEYLINQGLYELLYFKNDRFVKDHSSQYRWYNVCFRLGVFVSRLSLKIYPITFLPIFPIFQIINFVILFANVLYGFIPSIFIVFLITFWEGLIGGGCYVNALNLVSIEVPKIYREFSIGVTTIADTIGIALAGFTALPLHDAICRFGM</sequence>
<feature type="transmembrane region" description="Helical" evidence="7">
    <location>
        <begin position="64"/>
        <end position="82"/>
    </location>
</feature>
<comment type="caution">
    <text evidence="8">The sequence shown here is derived from an EMBL/GenBank/DDBJ whole genome shotgun (WGS) entry which is preliminary data.</text>
</comment>
<reference evidence="8" key="1">
    <citation type="submission" date="2021-02" db="EMBL/GenBank/DDBJ databases">
        <authorList>
            <person name="Nowell W R."/>
        </authorList>
    </citation>
    <scope>NUCLEOTIDE SEQUENCE</scope>
    <source>
        <strain evidence="8">Ploen Becks lab</strain>
    </source>
</reference>
<comment type="similarity">
    <text evidence="2 7">Belongs to the battenin family.</text>
</comment>
<evidence type="ECO:0000256" key="3">
    <source>
        <dbReference type="ARBA" id="ARBA00022448"/>
    </source>
</evidence>
<feature type="transmembrane region" description="Helical" evidence="7">
    <location>
        <begin position="88"/>
        <end position="109"/>
    </location>
</feature>
<keyword evidence="9" id="KW-1185">Reference proteome</keyword>
<feature type="transmembrane region" description="Helical" evidence="7">
    <location>
        <begin position="32"/>
        <end position="52"/>
    </location>
</feature>
<dbReference type="Gene3D" id="1.20.1250.20">
    <property type="entry name" value="MFS general substrate transporter like domains"/>
    <property type="match status" value="1"/>
</dbReference>
<feature type="transmembrane region" description="Helical" evidence="7">
    <location>
        <begin position="222"/>
        <end position="241"/>
    </location>
</feature>
<keyword evidence="7" id="KW-0458">Lysosome</keyword>
<dbReference type="InterPro" id="IPR018460">
    <property type="entry name" value="Battenin_disease_Cln3_subgr"/>
</dbReference>
<evidence type="ECO:0000256" key="1">
    <source>
        <dbReference type="ARBA" id="ARBA00004127"/>
    </source>
</evidence>
<dbReference type="InterPro" id="IPR003492">
    <property type="entry name" value="Battenin_disease_Cln3"/>
</dbReference>
<dbReference type="GO" id="GO:0007040">
    <property type="term" value="P:lysosome organization"/>
    <property type="evidence" value="ECO:0007669"/>
    <property type="project" value="TreeGrafter"/>
</dbReference>
<feature type="transmembrane region" description="Helical" evidence="7">
    <location>
        <begin position="151"/>
        <end position="169"/>
    </location>
</feature>
<dbReference type="SUPFAM" id="SSF103473">
    <property type="entry name" value="MFS general substrate transporter"/>
    <property type="match status" value="1"/>
</dbReference>
<dbReference type="EMBL" id="CAJNOC010003012">
    <property type="protein sequence ID" value="CAF0962848.1"/>
    <property type="molecule type" value="Genomic_DNA"/>
</dbReference>